<evidence type="ECO:0000313" key="2">
    <source>
        <dbReference type="EMBL" id="GCB30431.1"/>
    </source>
</evidence>
<sequence length="109" mass="11456">MLCFAVLPPAMGAARFWGAAGCAAAGCGTGFLAEKYLPWDVLLRRALFLFLTAAVCFSWEIPVFPLAFLGGVGLYHASAGILPEPVSIRNALFSVGGFLAGVFLFSPLL</sequence>
<organism evidence="2 3">
    <name type="scientific">Anaerotignum faecicola</name>
    <dbReference type="NCBI Taxonomy" id="2358141"/>
    <lineage>
        <taxon>Bacteria</taxon>
        <taxon>Bacillati</taxon>
        <taxon>Bacillota</taxon>
        <taxon>Clostridia</taxon>
        <taxon>Lachnospirales</taxon>
        <taxon>Anaerotignaceae</taxon>
        <taxon>Anaerotignum</taxon>
    </lineage>
</organism>
<keyword evidence="3" id="KW-1185">Reference proteome</keyword>
<feature type="transmembrane region" description="Helical" evidence="1">
    <location>
        <begin position="48"/>
        <end position="75"/>
    </location>
</feature>
<name>A0A401LFY7_9FIRM</name>
<evidence type="ECO:0000313" key="3">
    <source>
        <dbReference type="Proteomes" id="UP000287361"/>
    </source>
</evidence>
<dbReference type="AlphaFoldDB" id="A0A401LFY7"/>
<keyword evidence="1" id="KW-1133">Transmembrane helix</keyword>
<reference evidence="2 3" key="1">
    <citation type="submission" date="2018-10" db="EMBL/GenBank/DDBJ databases">
        <title>Draft Genome Sequence of Anaerotignum sp. KCTC 15736.</title>
        <authorList>
            <person name="Choi S.H."/>
            <person name="Kim J.S."/>
            <person name="Kang S.W."/>
            <person name="Lee J.S."/>
            <person name="Park S.H."/>
        </authorList>
    </citation>
    <scope>NUCLEOTIDE SEQUENCE [LARGE SCALE GENOMIC DNA]</scope>
    <source>
        <strain evidence="2 3">KCTC 15736</strain>
    </source>
</reference>
<protein>
    <submittedName>
        <fullName evidence="2">Uncharacterized protein</fullName>
    </submittedName>
</protein>
<dbReference type="Proteomes" id="UP000287361">
    <property type="component" value="Unassembled WGS sequence"/>
</dbReference>
<keyword evidence="1" id="KW-0812">Transmembrane</keyword>
<comment type="caution">
    <text evidence="2">The sequence shown here is derived from an EMBL/GenBank/DDBJ whole genome shotgun (WGS) entry which is preliminary data.</text>
</comment>
<dbReference type="EMBL" id="BHVZ01000014">
    <property type="protein sequence ID" value="GCB30431.1"/>
    <property type="molecule type" value="Genomic_DNA"/>
</dbReference>
<evidence type="ECO:0000256" key="1">
    <source>
        <dbReference type="SAM" id="Phobius"/>
    </source>
</evidence>
<accession>A0A401LFY7</accession>
<proteinExistence type="predicted"/>
<gene>
    <name evidence="2" type="ORF">KGMB03357_20920</name>
</gene>
<feature type="transmembrane region" description="Helical" evidence="1">
    <location>
        <begin position="87"/>
        <end position="106"/>
    </location>
</feature>
<keyword evidence="1" id="KW-0472">Membrane</keyword>